<organism evidence="4 5">
    <name type="scientific">Streptomyces tendae</name>
    <dbReference type="NCBI Taxonomy" id="1932"/>
    <lineage>
        <taxon>Bacteria</taxon>
        <taxon>Bacillati</taxon>
        <taxon>Actinomycetota</taxon>
        <taxon>Actinomycetes</taxon>
        <taxon>Kitasatosporales</taxon>
        <taxon>Streptomycetaceae</taxon>
        <taxon>Streptomyces</taxon>
    </lineage>
</organism>
<sequence length="158" mass="16581">MRGCERAARAWARVWARARGSGPDSGFVTAEAAVVLPVLVVFAMALVWGLLVVAAQIQCVDAARTGARAAARQDPADEVVQVAREAAPSGARVTVSREAGLVHVVVVADPPALHGLPFQVREEAVASAEQMPGPETETEPETETRPAAASPARTRVER</sequence>
<proteinExistence type="predicted"/>
<keyword evidence="2" id="KW-0812">Transmembrane</keyword>
<protein>
    <submittedName>
        <fullName evidence="4">TadE family type IV pilus minor pilin</fullName>
    </submittedName>
</protein>
<dbReference type="Pfam" id="PF07811">
    <property type="entry name" value="TadE"/>
    <property type="match status" value="1"/>
</dbReference>
<name>A0ABW7S058_STRTE</name>
<feature type="compositionally biased region" description="Low complexity" evidence="1">
    <location>
        <begin position="145"/>
        <end position="158"/>
    </location>
</feature>
<evidence type="ECO:0000256" key="2">
    <source>
        <dbReference type="SAM" id="Phobius"/>
    </source>
</evidence>
<dbReference type="RefSeq" id="WP_247698531.1">
    <property type="nucleotide sequence ID" value="NZ_JBEPAR010000003.1"/>
</dbReference>
<evidence type="ECO:0000313" key="4">
    <source>
        <dbReference type="EMBL" id="MFI0573620.1"/>
    </source>
</evidence>
<dbReference type="Proteomes" id="UP001610810">
    <property type="component" value="Unassembled WGS sequence"/>
</dbReference>
<gene>
    <name evidence="4" type="ORF">ACH3YB_18540</name>
</gene>
<dbReference type="NCBIfam" id="NF041390">
    <property type="entry name" value="TadE_Rv3655c"/>
    <property type="match status" value="1"/>
</dbReference>
<feature type="transmembrane region" description="Helical" evidence="2">
    <location>
        <begin position="32"/>
        <end position="54"/>
    </location>
</feature>
<feature type="domain" description="TadE-like" evidence="3">
    <location>
        <begin position="26"/>
        <end position="68"/>
    </location>
</feature>
<accession>A0ABW7S058</accession>
<feature type="region of interest" description="Disordered" evidence="1">
    <location>
        <begin position="124"/>
        <end position="158"/>
    </location>
</feature>
<dbReference type="InterPro" id="IPR012495">
    <property type="entry name" value="TadE-like_dom"/>
</dbReference>
<dbReference type="InterPro" id="IPR049790">
    <property type="entry name" value="Rv3655c/TadE"/>
</dbReference>
<evidence type="ECO:0000256" key="1">
    <source>
        <dbReference type="SAM" id="MobiDB-lite"/>
    </source>
</evidence>
<evidence type="ECO:0000259" key="3">
    <source>
        <dbReference type="Pfam" id="PF07811"/>
    </source>
</evidence>
<dbReference type="EMBL" id="JBIQWK010000004">
    <property type="protein sequence ID" value="MFI0573620.1"/>
    <property type="molecule type" value="Genomic_DNA"/>
</dbReference>
<evidence type="ECO:0000313" key="5">
    <source>
        <dbReference type="Proteomes" id="UP001610810"/>
    </source>
</evidence>
<keyword evidence="5" id="KW-1185">Reference proteome</keyword>
<keyword evidence="2" id="KW-0472">Membrane</keyword>
<reference evidence="4 5" key="1">
    <citation type="submission" date="2024-10" db="EMBL/GenBank/DDBJ databases">
        <authorList>
            <person name="Wannawong T."/>
            <person name="Kuncharoen N."/>
            <person name="Mhuantong W."/>
        </authorList>
    </citation>
    <scope>NUCLEOTIDE SEQUENCE [LARGE SCALE GENOMIC DNA]</scope>
    <source>
        <strain evidence="4 5">CALK1-4</strain>
    </source>
</reference>
<keyword evidence="2" id="KW-1133">Transmembrane helix</keyword>
<comment type="caution">
    <text evidence="4">The sequence shown here is derived from an EMBL/GenBank/DDBJ whole genome shotgun (WGS) entry which is preliminary data.</text>
</comment>